<feature type="region of interest" description="Disordered" evidence="1">
    <location>
        <begin position="127"/>
        <end position="208"/>
    </location>
</feature>
<proteinExistence type="predicted"/>
<comment type="caution">
    <text evidence="2">The sequence shown here is derived from an EMBL/GenBank/DDBJ whole genome shotgun (WGS) entry which is preliminary data.</text>
</comment>
<evidence type="ECO:0000256" key="1">
    <source>
        <dbReference type="SAM" id="MobiDB-lite"/>
    </source>
</evidence>
<dbReference type="AlphaFoldDB" id="A0AAN7CDF4"/>
<organism evidence="2 3">
    <name type="scientific">Achaetomium macrosporum</name>
    <dbReference type="NCBI Taxonomy" id="79813"/>
    <lineage>
        <taxon>Eukaryota</taxon>
        <taxon>Fungi</taxon>
        <taxon>Dikarya</taxon>
        <taxon>Ascomycota</taxon>
        <taxon>Pezizomycotina</taxon>
        <taxon>Sordariomycetes</taxon>
        <taxon>Sordariomycetidae</taxon>
        <taxon>Sordariales</taxon>
        <taxon>Chaetomiaceae</taxon>
        <taxon>Achaetomium</taxon>
    </lineage>
</organism>
<feature type="compositionally biased region" description="Polar residues" evidence="1">
    <location>
        <begin position="413"/>
        <end position="422"/>
    </location>
</feature>
<feature type="region of interest" description="Disordered" evidence="1">
    <location>
        <begin position="379"/>
        <end position="422"/>
    </location>
</feature>
<evidence type="ECO:0000313" key="3">
    <source>
        <dbReference type="Proteomes" id="UP001303760"/>
    </source>
</evidence>
<sequence>MGGKADSMDDVPTSEQATPEAVIPRTPEPPAGAPEQPSSSSSEASDLCDDDGDHEDDGQSTPKPDDSMIHEVCNQVLQRAFGIQLRDLVFVGAGSAAYESVSYCLDELSQIVLNSGVRNAGIVTSQATRGGTGSATTPIRPAGGDSNNAGTGGGTGGASSNGGGGRKRFNDGHDGAGPGGGAGGDSPGGGKRLKVSPQDPPDEQLDSVRYSCPFRKRNPVRFNVRDFQSCAVQSFPDIPQLKQDMGSKTALDEHLAVDKDQICNFQQAPSRADPEDGITTPIEENLNERKAEIKIHSWESLWHLLFPQDQEVPNRSDFIPPTELDEVHAQFNSQHCIAQLRQRIQEGLGPATNIDHMFTIFQNHIESVFKACRLKTGGAAGSRRRIRPQTPREVTSRQSSMRPSPACHRRQGSGFSDSNISSPLVATPQSASVLGNPEPLLTAEPQPHMPYVPSINGYASSTAAGVGGLTTTSLLPGWIPTNNQGSRPVTMPPPPHIPLGFNSQVDALKHQLGQATGLLPVNPGPDLISSVFSDPPAGNLSPNVPQVPAFGSHNGWDPMPGFGQQRMPDLHLQVPPLSGVQMVQGQGTSPTDAIMVPSIEFTGYDGSVTDSDGFEVIRRQNEWA</sequence>
<feature type="compositionally biased region" description="Gly residues" evidence="1">
    <location>
        <begin position="175"/>
        <end position="190"/>
    </location>
</feature>
<accession>A0AAN7CDF4</accession>
<feature type="compositionally biased region" description="Polar residues" evidence="1">
    <location>
        <begin position="392"/>
        <end position="402"/>
    </location>
</feature>
<dbReference type="PANTHER" id="PTHR38166">
    <property type="entry name" value="C2H2-TYPE DOMAIN-CONTAINING PROTEIN-RELATED"/>
    <property type="match status" value="1"/>
</dbReference>
<protein>
    <submittedName>
        <fullName evidence="2">Uncharacterized protein</fullName>
    </submittedName>
</protein>
<reference evidence="2" key="1">
    <citation type="journal article" date="2023" name="Mol. Phylogenet. Evol.">
        <title>Genome-scale phylogeny and comparative genomics of the fungal order Sordariales.</title>
        <authorList>
            <person name="Hensen N."/>
            <person name="Bonometti L."/>
            <person name="Westerberg I."/>
            <person name="Brannstrom I.O."/>
            <person name="Guillou S."/>
            <person name="Cros-Aarteil S."/>
            <person name="Calhoun S."/>
            <person name="Haridas S."/>
            <person name="Kuo A."/>
            <person name="Mondo S."/>
            <person name="Pangilinan J."/>
            <person name="Riley R."/>
            <person name="LaButti K."/>
            <person name="Andreopoulos B."/>
            <person name="Lipzen A."/>
            <person name="Chen C."/>
            <person name="Yan M."/>
            <person name="Daum C."/>
            <person name="Ng V."/>
            <person name="Clum A."/>
            <person name="Steindorff A."/>
            <person name="Ohm R.A."/>
            <person name="Martin F."/>
            <person name="Silar P."/>
            <person name="Natvig D.O."/>
            <person name="Lalanne C."/>
            <person name="Gautier V."/>
            <person name="Ament-Velasquez S.L."/>
            <person name="Kruys A."/>
            <person name="Hutchinson M.I."/>
            <person name="Powell A.J."/>
            <person name="Barry K."/>
            <person name="Miller A.N."/>
            <person name="Grigoriev I.V."/>
            <person name="Debuchy R."/>
            <person name="Gladieux P."/>
            <person name="Hiltunen Thoren M."/>
            <person name="Johannesson H."/>
        </authorList>
    </citation>
    <scope>NUCLEOTIDE SEQUENCE</scope>
    <source>
        <strain evidence="2">CBS 532.94</strain>
    </source>
</reference>
<feature type="compositionally biased region" description="Low complexity" evidence="1">
    <location>
        <begin position="33"/>
        <end position="45"/>
    </location>
</feature>
<dbReference type="PANTHER" id="PTHR38166:SF1">
    <property type="entry name" value="C2H2-TYPE DOMAIN-CONTAINING PROTEIN"/>
    <property type="match status" value="1"/>
</dbReference>
<name>A0AAN7CDF4_9PEZI</name>
<keyword evidence="3" id="KW-1185">Reference proteome</keyword>
<evidence type="ECO:0000313" key="2">
    <source>
        <dbReference type="EMBL" id="KAK4239212.1"/>
    </source>
</evidence>
<dbReference type="Proteomes" id="UP001303760">
    <property type="component" value="Unassembled WGS sequence"/>
</dbReference>
<feature type="compositionally biased region" description="Acidic residues" evidence="1">
    <location>
        <begin position="46"/>
        <end position="58"/>
    </location>
</feature>
<feature type="region of interest" description="Disordered" evidence="1">
    <location>
        <begin position="1"/>
        <end position="67"/>
    </location>
</feature>
<dbReference type="EMBL" id="MU860069">
    <property type="protein sequence ID" value="KAK4239212.1"/>
    <property type="molecule type" value="Genomic_DNA"/>
</dbReference>
<reference evidence="2" key="2">
    <citation type="submission" date="2023-05" db="EMBL/GenBank/DDBJ databases">
        <authorList>
            <consortium name="Lawrence Berkeley National Laboratory"/>
            <person name="Steindorff A."/>
            <person name="Hensen N."/>
            <person name="Bonometti L."/>
            <person name="Westerberg I."/>
            <person name="Brannstrom I.O."/>
            <person name="Guillou S."/>
            <person name="Cros-Aarteil S."/>
            <person name="Calhoun S."/>
            <person name="Haridas S."/>
            <person name="Kuo A."/>
            <person name="Mondo S."/>
            <person name="Pangilinan J."/>
            <person name="Riley R."/>
            <person name="Labutti K."/>
            <person name="Andreopoulos B."/>
            <person name="Lipzen A."/>
            <person name="Chen C."/>
            <person name="Yanf M."/>
            <person name="Daum C."/>
            <person name="Ng V."/>
            <person name="Clum A."/>
            <person name="Ohm R."/>
            <person name="Martin F."/>
            <person name="Silar P."/>
            <person name="Natvig D."/>
            <person name="Lalanne C."/>
            <person name="Gautier V."/>
            <person name="Ament-Velasquez S.L."/>
            <person name="Kruys A."/>
            <person name="Hutchinson M.I."/>
            <person name="Powell A.J."/>
            <person name="Barry K."/>
            <person name="Miller A.N."/>
            <person name="Grigoriev I.V."/>
            <person name="Debuchy R."/>
            <person name="Gladieux P."/>
            <person name="Thoren M.H."/>
            <person name="Johannesson H."/>
        </authorList>
    </citation>
    <scope>NUCLEOTIDE SEQUENCE</scope>
    <source>
        <strain evidence="2">CBS 532.94</strain>
    </source>
</reference>
<gene>
    <name evidence="2" type="ORF">C8A03DRAFT_14378</name>
</gene>
<feature type="compositionally biased region" description="Polar residues" evidence="1">
    <location>
        <begin position="127"/>
        <end position="137"/>
    </location>
</feature>
<feature type="compositionally biased region" description="Gly residues" evidence="1">
    <location>
        <begin position="150"/>
        <end position="164"/>
    </location>
</feature>